<reference evidence="1 2" key="1">
    <citation type="submission" date="2018-10" db="EMBL/GenBank/DDBJ databases">
        <title>Isolation from soil.</title>
        <authorList>
            <person name="Hu J."/>
        </authorList>
    </citation>
    <scope>NUCLEOTIDE SEQUENCE [LARGE SCALE GENOMIC DNA]</scope>
    <source>
        <strain evidence="1 2">NEAU-Ht49</strain>
    </source>
</reference>
<proteinExistence type="predicted"/>
<name>A0A3M2LSM9_9ACTN</name>
<organism evidence="1 2">
    <name type="scientific">Actinomadura harenae</name>
    <dbReference type="NCBI Taxonomy" id="2483351"/>
    <lineage>
        <taxon>Bacteria</taxon>
        <taxon>Bacillati</taxon>
        <taxon>Actinomycetota</taxon>
        <taxon>Actinomycetes</taxon>
        <taxon>Streptosporangiales</taxon>
        <taxon>Thermomonosporaceae</taxon>
        <taxon>Actinomadura</taxon>
    </lineage>
</organism>
<evidence type="ECO:0000313" key="1">
    <source>
        <dbReference type="EMBL" id="RMI39870.1"/>
    </source>
</evidence>
<accession>A0A3M2LSM9</accession>
<protein>
    <submittedName>
        <fullName evidence="1">Uncharacterized protein</fullName>
    </submittedName>
</protein>
<dbReference type="EMBL" id="RFFG01000061">
    <property type="protein sequence ID" value="RMI39870.1"/>
    <property type="molecule type" value="Genomic_DNA"/>
</dbReference>
<dbReference type="Proteomes" id="UP000282674">
    <property type="component" value="Unassembled WGS sequence"/>
</dbReference>
<gene>
    <name evidence="1" type="ORF">EBO15_28295</name>
</gene>
<sequence length="371" mass="40487">MGGWQLVAGPSTGGYDMALTDAKSRRMSWRLTEAATLDFTIDGRSSNLAPGALQELTTDVHALWVSADGTSQPLGRWRVGPTGDDVEDTSHTTQVSGLSYRAILSSRRLYSYSTVTWSSTDIGEIAWGLIQQTQTRPGGDLGIVKGWTGTAPTGVIKDRTYTAGDSIGERIQELAETLPGFDWDIRPVSESALQFDVWSPRGMDRGVIAEYGGLVAKVRREVSVSDYANAIRQSGASGLTARELEAPDLSLRPEGRWDGVFGDDGLITQASLDDRAAYQLDAAQVIRPAYTLTLRAGAWSGPDHIWLGDPIRLIIQSGRLNIDTIQRVQQVDVALGEDGQETVEITLGAPRTDYRRRPALVEQRLTNLERR</sequence>
<comment type="caution">
    <text evidence="1">The sequence shown here is derived from an EMBL/GenBank/DDBJ whole genome shotgun (WGS) entry which is preliminary data.</text>
</comment>
<evidence type="ECO:0000313" key="2">
    <source>
        <dbReference type="Proteomes" id="UP000282674"/>
    </source>
</evidence>
<dbReference type="AlphaFoldDB" id="A0A3M2LSM9"/>
<keyword evidence="2" id="KW-1185">Reference proteome</keyword>